<organism evidence="1 2">
    <name type="scientific">Bifiguratus adelaidae</name>
    <dbReference type="NCBI Taxonomy" id="1938954"/>
    <lineage>
        <taxon>Eukaryota</taxon>
        <taxon>Fungi</taxon>
        <taxon>Fungi incertae sedis</taxon>
        <taxon>Mucoromycota</taxon>
        <taxon>Mucoromycotina</taxon>
        <taxon>Endogonomycetes</taxon>
        <taxon>Endogonales</taxon>
        <taxon>Endogonales incertae sedis</taxon>
        <taxon>Bifiguratus</taxon>
    </lineage>
</organism>
<dbReference type="OrthoDB" id="438440at2759"/>
<accession>A0A261XU26</accession>
<feature type="non-terminal residue" evidence="1">
    <location>
        <position position="1"/>
    </location>
</feature>
<evidence type="ECO:0000313" key="1">
    <source>
        <dbReference type="EMBL" id="OZJ01866.1"/>
    </source>
</evidence>
<dbReference type="EMBL" id="MVBO01000224">
    <property type="protein sequence ID" value="OZJ01866.1"/>
    <property type="molecule type" value="Genomic_DNA"/>
</dbReference>
<proteinExistence type="predicted"/>
<dbReference type="Proteomes" id="UP000242875">
    <property type="component" value="Unassembled WGS sequence"/>
</dbReference>
<gene>
    <name evidence="1" type="ORF">BZG36_05430</name>
</gene>
<keyword evidence="2" id="KW-1185">Reference proteome</keyword>
<comment type="caution">
    <text evidence="1">The sequence shown here is derived from an EMBL/GenBank/DDBJ whole genome shotgun (WGS) entry which is preliminary data.</text>
</comment>
<evidence type="ECO:0000313" key="2">
    <source>
        <dbReference type="Proteomes" id="UP000242875"/>
    </source>
</evidence>
<name>A0A261XU26_9FUNG</name>
<dbReference type="AlphaFoldDB" id="A0A261XU26"/>
<protein>
    <submittedName>
        <fullName evidence="1">Uncharacterized protein</fullName>
    </submittedName>
</protein>
<reference evidence="1 2" key="1">
    <citation type="journal article" date="2017" name="Mycologia">
        <title>Bifiguratus adelaidae, gen. et sp. nov., a new member of Mucoromycotina in endophytic and soil-dwelling habitats.</title>
        <authorList>
            <person name="Torres-Cruz T.J."/>
            <person name="Billingsley Tobias T.L."/>
            <person name="Almatruk M."/>
            <person name="Hesse C."/>
            <person name="Kuske C.R."/>
            <person name="Desiro A."/>
            <person name="Benucci G.M."/>
            <person name="Bonito G."/>
            <person name="Stajich J.E."/>
            <person name="Dunlap C."/>
            <person name="Arnold A.E."/>
            <person name="Porras-Alfaro A."/>
        </authorList>
    </citation>
    <scope>NUCLEOTIDE SEQUENCE [LARGE SCALE GENOMIC DNA]</scope>
    <source>
        <strain evidence="1 2">AZ0501</strain>
    </source>
</reference>
<sequence length="121" mass="13682">DWSRNPRLYVAGKVYQFWLDPTEDNPTRIVIEKTTAADVCAEIIVRRNVLLDHLPSNYDVAFNRAREYLMLNQVGDIVVNAKDIQDQGASVLDNANSTGQASVWNQVLQKGLEHGTKRNEV</sequence>